<keyword evidence="7" id="KW-1185">Reference proteome</keyword>
<dbReference type="InterPro" id="IPR036291">
    <property type="entry name" value="NAD(P)-bd_dom_sf"/>
</dbReference>
<evidence type="ECO:0000313" key="7">
    <source>
        <dbReference type="Proteomes" id="UP000053095"/>
    </source>
</evidence>
<dbReference type="SUPFAM" id="SSF51735">
    <property type="entry name" value="NAD(P)-binding Rossmann-fold domains"/>
    <property type="match status" value="2"/>
</dbReference>
<dbReference type="PANTHER" id="PTHR43775:SF37">
    <property type="entry name" value="SI:DKEY-61P9.11"/>
    <property type="match status" value="1"/>
</dbReference>
<keyword evidence="2" id="KW-0597">Phosphoprotein</keyword>
<comment type="caution">
    <text evidence="6">The sequence shown here is derived from an EMBL/GenBank/DDBJ whole genome shotgun (WGS) entry which is preliminary data.</text>
</comment>
<dbReference type="InterPro" id="IPR011032">
    <property type="entry name" value="GroES-like_sf"/>
</dbReference>
<reference evidence="7" key="1">
    <citation type="journal article" date="2015" name="Genome Announc.">
        <title>Draft genome sequence of Talaromyces cellulolyticus strain Y-94, a source of lignocellulosic biomass-degrading enzymes.</title>
        <authorList>
            <person name="Fujii T."/>
            <person name="Koike H."/>
            <person name="Sawayama S."/>
            <person name="Yano S."/>
            <person name="Inoue H."/>
        </authorList>
    </citation>
    <scope>NUCLEOTIDE SEQUENCE [LARGE SCALE GENOMIC DNA]</scope>
    <source>
        <strain evidence="7">Y-94</strain>
    </source>
</reference>
<dbReference type="Pfam" id="PF08240">
    <property type="entry name" value="ADH_N"/>
    <property type="match status" value="1"/>
</dbReference>
<dbReference type="InterPro" id="IPR020843">
    <property type="entry name" value="ER"/>
</dbReference>
<evidence type="ECO:0000256" key="1">
    <source>
        <dbReference type="ARBA" id="ARBA00022450"/>
    </source>
</evidence>
<organism evidence="6 7">
    <name type="scientific">Talaromyces pinophilus</name>
    <name type="common">Penicillium pinophilum</name>
    <dbReference type="NCBI Taxonomy" id="128442"/>
    <lineage>
        <taxon>Eukaryota</taxon>
        <taxon>Fungi</taxon>
        <taxon>Dikarya</taxon>
        <taxon>Ascomycota</taxon>
        <taxon>Pezizomycotina</taxon>
        <taxon>Eurotiomycetes</taxon>
        <taxon>Eurotiomycetidae</taxon>
        <taxon>Eurotiales</taxon>
        <taxon>Trichocomaceae</taxon>
        <taxon>Talaromyces</taxon>
        <taxon>Talaromyces sect. Talaromyces</taxon>
    </lineage>
</organism>
<evidence type="ECO:0000259" key="4">
    <source>
        <dbReference type="SMART" id="SM00822"/>
    </source>
</evidence>
<evidence type="ECO:0000313" key="6">
    <source>
        <dbReference type="EMBL" id="GAM40953.1"/>
    </source>
</evidence>
<dbReference type="GO" id="GO:0004312">
    <property type="term" value="F:fatty acid synthase activity"/>
    <property type="evidence" value="ECO:0007669"/>
    <property type="project" value="TreeGrafter"/>
</dbReference>
<dbReference type="SUPFAM" id="SSF50129">
    <property type="entry name" value="GroES-like"/>
    <property type="match status" value="1"/>
</dbReference>
<sequence>MTNGLARSVTSEEASLALTTLDFDLETTSVSQLASIVTKTAARQSKKNDIYETRYVVSNGLVYVSRLVANRGASINTVKSTPVPTPFTEGQYLVAAAQQGKITWTADKREHDPLNAGEIEVKLSYGGLNKEDTVVINGNDYPTTFSYEISGTITKVGCGVTDLKVDDVVVGFAFDKFATFQRTSADLVLKVEKDEDVTKLASLPWSFAQAIYGLETLARVEPGETVLILSNTGAVGAAALKVAQALSAKPFIVTDSEADASALVSKFGIAREQVVIPTISSLARDYKALTNGRGFDVILSGGYTDPVLARESWRYTAPLGRSVDFGRKNVLKHALLDTIPLHQSVSYLSYDILDLYAHKPQILAYLLKSAVTLFHKDPSVLVEDAEVYNVADLESAVSSFSDSVLSSKKVIAYTASEKTLVVVPTAPTLRFSPDATYFLVGCLGGLGRSLTSWMTENGARRFAFLGQRGIHCQVIRGDVASKEDVERAVASIPKEHPIRGVVQAAMVLRDGLFHSMTYNNWTTCTRPKVNGTLNLHEVLADTPLDFFVTTSSTSGTLGTPGQGDYSAANSFLDSMARYRVNHGKKACSIVLPMVLGVGYVAEHPEVEEALRRKGIYGIDETHLLKSFATSMLVQSSENPVDHVVVGLDPVKLQKSINSADTTDGFWLEDTRFKTLLESMKSADAAGSPEASRTILTTIRTAASAAEAVQITSDYFTQKLSRLLILDLYIFEPHTKAIADYGLDSMIGAELRNWIFKELGLDIPFQRLLGPELTIWKFAIEVCANQGQVLEGSA</sequence>
<evidence type="ECO:0000256" key="2">
    <source>
        <dbReference type="ARBA" id="ARBA00022553"/>
    </source>
</evidence>
<keyword evidence="3" id="KW-0511">Multifunctional enzyme</keyword>
<accession>A0A6V8HN63</accession>
<dbReference type="Gene3D" id="3.40.50.720">
    <property type="entry name" value="NAD(P)-binding Rossmann-like Domain"/>
    <property type="match status" value="2"/>
</dbReference>
<evidence type="ECO:0000256" key="3">
    <source>
        <dbReference type="ARBA" id="ARBA00023268"/>
    </source>
</evidence>
<dbReference type="PROSITE" id="PS00012">
    <property type="entry name" value="PHOSPHOPANTETHEINE"/>
    <property type="match status" value="1"/>
</dbReference>
<dbReference type="GO" id="GO:0044550">
    <property type="term" value="P:secondary metabolite biosynthetic process"/>
    <property type="evidence" value="ECO:0007669"/>
    <property type="project" value="TreeGrafter"/>
</dbReference>
<dbReference type="PANTHER" id="PTHR43775">
    <property type="entry name" value="FATTY ACID SYNTHASE"/>
    <property type="match status" value="1"/>
</dbReference>
<dbReference type="GO" id="GO:0006633">
    <property type="term" value="P:fatty acid biosynthetic process"/>
    <property type="evidence" value="ECO:0007669"/>
    <property type="project" value="TreeGrafter"/>
</dbReference>
<protein>
    <submittedName>
        <fullName evidence="6">Uncharacterized protein</fullName>
    </submittedName>
</protein>
<dbReference type="InterPro" id="IPR036736">
    <property type="entry name" value="ACP-like_sf"/>
</dbReference>
<dbReference type="Gene3D" id="3.90.180.10">
    <property type="entry name" value="Medium-chain alcohol dehydrogenases, catalytic domain"/>
    <property type="match status" value="1"/>
</dbReference>
<dbReference type="InterPro" id="IPR013154">
    <property type="entry name" value="ADH-like_N"/>
</dbReference>
<evidence type="ECO:0000259" key="5">
    <source>
        <dbReference type="SMART" id="SM00829"/>
    </source>
</evidence>
<dbReference type="InterPro" id="IPR050091">
    <property type="entry name" value="PKS_NRPS_Biosynth_Enz"/>
</dbReference>
<dbReference type="Pfam" id="PF08659">
    <property type="entry name" value="KR"/>
    <property type="match status" value="1"/>
</dbReference>
<dbReference type="Proteomes" id="UP000053095">
    <property type="component" value="Unassembled WGS sequence"/>
</dbReference>
<proteinExistence type="predicted"/>
<keyword evidence="1" id="KW-0596">Phosphopantetheine</keyword>
<dbReference type="SUPFAM" id="SSF47336">
    <property type="entry name" value="ACP-like"/>
    <property type="match status" value="1"/>
</dbReference>
<dbReference type="InterPro" id="IPR013968">
    <property type="entry name" value="PKS_KR"/>
</dbReference>
<gene>
    <name evidence="6" type="ORF">TCE0_041r13700</name>
</gene>
<dbReference type="SMART" id="SM00822">
    <property type="entry name" value="PKS_KR"/>
    <property type="match status" value="1"/>
</dbReference>
<dbReference type="AlphaFoldDB" id="A0A6V8HN63"/>
<dbReference type="InterPro" id="IPR006162">
    <property type="entry name" value="Ppantetheine_attach_site"/>
</dbReference>
<name>A0A6V8HN63_TALPI</name>
<feature type="domain" description="Enoyl reductase (ER)" evidence="5">
    <location>
        <begin position="100"/>
        <end position="411"/>
    </location>
</feature>
<dbReference type="SMART" id="SM00829">
    <property type="entry name" value="PKS_ER"/>
    <property type="match status" value="1"/>
</dbReference>
<dbReference type="GO" id="GO:0016491">
    <property type="term" value="F:oxidoreductase activity"/>
    <property type="evidence" value="ECO:0007669"/>
    <property type="project" value="InterPro"/>
</dbReference>
<dbReference type="CDD" id="cd05195">
    <property type="entry name" value="enoyl_red"/>
    <property type="match status" value="1"/>
</dbReference>
<dbReference type="InterPro" id="IPR057326">
    <property type="entry name" value="KR_dom"/>
</dbReference>
<feature type="domain" description="Ketoreductase" evidence="4">
    <location>
        <begin position="435"/>
        <end position="618"/>
    </location>
</feature>
<dbReference type="EMBL" id="DF933837">
    <property type="protein sequence ID" value="GAM40953.1"/>
    <property type="molecule type" value="Genomic_DNA"/>
</dbReference>